<dbReference type="GO" id="GO:0005777">
    <property type="term" value="C:peroxisome"/>
    <property type="evidence" value="ECO:0007669"/>
    <property type="project" value="TreeGrafter"/>
</dbReference>
<evidence type="ECO:0000256" key="3">
    <source>
        <dbReference type="ARBA" id="ARBA00022723"/>
    </source>
</evidence>
<evidence type="ECO:0000259" key="12">
    <source>
        <dbReference type="Pfam" id="PF02775"/>
    </source>
</evidence>
<sequence length="596" mass="63583">MAPEKGTYGAKIIAQSLHDLGVKAIFGTPGLPVTEIAQEGLFLGIRFISCRNEQAAAYAASAYGYLTGKPGICISVGGPGMFHVMAGIPHAAANSWPLVVLSGASETHNSGKMAFQEVDSIPIMRTLDAKFAARPPTPEMIPTFIKDAYRFAWFGRPGPAFVDLPANLIMGHFEVPRHKIPAYTEAPLSVAPPKQIQAAVDALKSAKAPLVVIGKGAAFARAEKPINALIEQTGLPFVPTPMGKGVIADSSPNNYSAARSVALKEADVVLVLGAKLNWILSFGLPPKWSPTVKIIQVDITADELGKNGGHPTLSLVGDVGLVVEHIVSGLSGWKWQSKSTDFHRKLQASKAKNEDRAAKKAAADTLPIPFERAFDVIRTTLNGLSKPEDGDIVYVSEGANAMDISRSIFTMEHPRLKLDAGTYATMGVGLGYCIAAYTAYNLTGEGSAGKAGRKKIVAIEGDSAFGFSGMEVETMARYQMDILMFVMNNSGLYRGDTPHEEVWNERRGHTVAGTTTDGKGLTAWSLGYQTDYGKVAEMAGGIGITARTPDELKKAVETGFNAKVPVVVNVIVDPQSDLPMDFSWLDMAPPKKDAKL</sequence>
<dbReference type="GO" id="GO:0000287">
    <property type="term" value="F:magnesium ion binding"/>
    <property type="evidence" value="ECO:0007669"/>
    <property type="project" value="InterPro"/>
</dbReference>
<comment type="similarity">
    <text evidence="2 10">Belongs to the TPP enzyme family.</text>
</comment>
<dbReference type="SUPFAM" id="SSF52467">
    <property type="entry name" value="DHS-like NAD/FAD-binding domain"/>
    <property type="match status" value="1"/>
</dbReference>
<evidence type="ECO:0000256" key="1">
    <source>
        <dbReference type="ARBA" id="ARBA00001964"/>
    </source>
</evidence>
<dbReference type="GO" id="GO:0001561">
    <property type="term" value="P:fatty acid alpha-oxidation"/>
    <property type="evidence" value="ECO:0007669"/>
    <property type="project" value="TreeGrafter"/>
</dbReference>
<dbReference type="GO" id="GO:0106359">
    <property type="term" value="F:2-hydroxyacyl-CoA lyase activity"/>
    <property type="evidence" value="ECO:0007669"/>
    <property type="project" value="UniProtKB-EC"/>
</dbReference>
<dbReference type="SUPFAM" id="SSF52518">
    <property type="entry name" value="Thiamin diphosphate-binding fold (THDP-binding)"/>
    <property type="match status" value="2"/>
</dbReference>
<evidence type="ECO:0000256" key="7">
    <source>
        <dbReference type="ARBA" id="ARBA00044451"/>
    </source>
</evidence>
<dbReference type="Pfam" id="PF02775">
    <property type="entry name" value="TPP_enzyme_C"/>
    <property type="match status" value="1"/>
</dbReference>
<feature type="domain" description="Thiamine pyrophosphate enzyme TPP-binding" evidence="12">
    <location>
        <begin position="400"/>
        <end position="570"/>
    </location>
</feature>
<comment type="cofactor">
    <cofactor evidence="1">
        <name>thiamine diphosphate</name>
        <dbReference type="ChEBI" id="CHEBI:58937"/>
    </cofactor>
</comment>
<comment type="catalytic activity">
    <reaction evidence="7">
        <text>a 2-hydroxy-3-methyl fatty acyl-CoA = a 2-methyl-branched fatty aldehyde + formyl-CoA</text>
        <dbReference type="Rhea" id="RHEA:25375"/>
        <dbReference type="ChEBI" id="CHEBI:49188"/>
        <dbReference type="ChEBI" id="CHEBI:57376"/>
        <dbReference type="ChEBI" id="CHEBI:58783"/>
        <dbReference type="EC" id="4.1.2.63"/>
    </reaction>
    <physiologicalReaction direction="left-to-right" evidence="7">
        <dbReference type="Rhea" id="RHEA:25376"/>
    </physiologicalReaction>
</comment>
<proteinExistence type="inferred from homology"/>
<dbReference type="Pfam" id="PF02776">
    <property type="entry name" value="TPP_enzyme_N"/>
    <property type="match status" value="1"/>
</dbReference>
<dbReference type="PANTHER" id="PTHR43710">
    <property type="entry name" value="2-HYDROXYACYL-COA LYASE"/>
    <property type="match status" value="1"/>
</dbReference>
<keyword evidence="4" id="KW-0460">Magnesium</keyword>
<dbReference type="Proteomes" id="UP001296104">
    <property type="component" value="Unassembled WGS sequence"/>
</dbReference>
<dbReference type="FunFam" id="3.40.50.970:FF:000071">
    <property type="entry name" value="2-hydroxyphytanoyl-CoA lyase, putative"/>
    <property type="match status" value="1"/>
</dbReference>
<dbReference type="Gene3D" id="3.40.50.1220">
    <property type="entry name" value="TPP-binding domain"/>
    <property type="match status" value="1"/>
</dbReference>
<dbReference type="AlphaFoldDB" id="A0AAI8W0E5"/>
<accession>A0AAI8W0E5</accession>
<gene>
    <name evidence="14" type="ORF">LECACI_7A000079</name>
</gene>
<dbReference type="InterPro" id="IPR011766">
    <property type="entry name" value="TPP_enzyme_TPP-bd"/>
</dbReference>
<evidence type="ECO:0000256" key="9">
    <source>
        <dbReference type="ARBA" id="ARBA00044518"/>
    </source>
</evidence>
<name>A0AAI8W0E5_9PEZI</name>
<evidence type="ECO:0000313" key="14">
    <source>
        <dbReference type="EMBL" id="CAK3741342.1"/>
    </source>
</evidence>
<dbReference type="InterPro" id="IPR012000">
    <property type="entry name" value="Thiamin_PyroP_enz_cen_dom"/>
</dbReference>
<comment type="caution">
    <text evidence="14">The sequence shown here is derived from an EMBL/GenBank/DDBJ whole genome shotgun (WGS) entry which is preliminary data.</text>
</comment>
<feature type="domain" description="Thiamine pyrophosphate enzyme central" evidence="11">
    <location>
        <begin position="196"/>
        <end position="325"/>
    </location>
</feature>
<dbReference type="InterPro" id="IPR029035">
    <property type="entry name" value="DHS-like_NAD/FAD-binding_dom"/>
</dbReference>
<dbReference type="Gene3D" id="3.40.50.970">
    <property type="match status" value="2"/>
</dbReference>
<dbReference type="InterPro" id="IPR045025">
    <property type="entry name" value="HACL1-like"/>
</dbReference>
<dbReference type="InterPro" id="IPR029061">
    <property type="entry name" value="THDP-binding"/>
</dbReference>
<dbReference type="EC" id="4.1.2.63" evidence="9"/>
<dbReference type="FunFam" id="3.40.50.1220:FF:000006">
    <property type="entry name" value="2-hydroxyacyl-CoA lyase 1"/>
    <property type="match status" value="1"/>
</dbReference>
<evidence type="ECO:0000256" key="2">
    <source>
        <dbReference type="ARBA" id="ARBA00007812"/>
    </source>
</evidence>
<dbReference type="Pfam" id="PF00205">
    <property type="entry name" value="TPP_enzyme_M"/>
    <property type="match status" value="1"/>
</dbReference>
<evidence type="ECO:0000256" key="10">
    <source>
        <dbReference type="RuleBase" id="RU362132"/>
    </source>
</evidence>
<keyword evidence="5 10" id="KW-0786">Thiamine pyrophosphate</keyword>
<evidence type="ECO:0000256" key="5">
    <source>
        <dbReference type="ARBA" id="ARBA00023052"/>
    </source>
</evidence>
<dbReference type="PANTHER" id="PTHR43710:SF2">
    <property type="entry name" value="2-HYDROXYACYL-COA LYASE 1"/>
    <property type="match status" value="1"/>
</dbReference>
<evidence type="ECO:0000256" key="8">
    <source>
        <dbReference type="ARBA" id="ARBA00044454"/>
    </source>
</evidence>
<comment type="catalytic activity">
    <reaction evidence="8">
        <text>an (R)-2-hydroxy-long-chain-fatty acyl-CoA = a long-chain fatty aldehyde + formyl-CoA</text>
        <dbReference type="Rhea" id="RHEA:67444"/>
        <dbReference type="ChEBI" id="CHEBI:17176"/>
        <dbReference type="ChEBI" id="CHEBI:57376"/>
        <dbReference type="ChEBI" id="CHEBI:170012"/>
        <dbReference type="EC" id="4.1.2.63"/>
    </reaction>
    <physiologicalReaction direction="left-to-right" evidence="8">
        <dbReference type="Rhea" id="RHEA:67445"/>
    </physiologicalReaction>
</comment>
<evidence type="ECO:0000259" key="11">
    <source>
        <dbReference type="Pfam" id="PF00205"/>
    </source>
</evidence>
<keyword evidence="15" id="KW-1185">Reference proteome</keyword>
<keyword evidence="6 14" id="KW-0456">Lyase</keyword>
<evidence type="ECO:0000256" key="6">
    <source>
        <dbReference type="ARBA" id="ARBA00023239"/>
    </source>
</evidence>
<evidence type="ECO:0000259" key="13">
    <source>
        <dbReference type="Pfam" id="PF02776"/>
    </source>
</evidence>
<keyword evidence="3" id="KW-0479">Metal-binding</keyword>
<dbReference type="CDD" id="cd07035">
    <property type="entry name" value="TPP_PYR_POX_like"/>
    <property type="match status" value="1"/>
</dbReference>
<organism evidence="14 15">
    <name type="scientific">Lecanosticta acicola</name>
    <dbReference type="NCBI Taxonomy" id="111012"/>
    <lineage>
        <taxon>Eukaryota</taxon>
        <taxon>Fungi</taxon>
        <taxon>Dikarya</taxon>
        <taxon>Ascomycota</taxon>
        <taxon>Pezizomycotina</taxon>
        <taxon>Dothideomycetes</taxon>
        <taxon>Dothideomycetidae</taxon>
        <taxon>Mycosphaerellales</taxon>
        <taxon>Mycosphaerellaceae</taxon>
        <taxon>Lecanosticta</taxon>
    </lineage>
</organism>
<evidence type="ECO:0000256" key="4">
    <source>
        <dbReference type="ARBA" id="ARBA00022842"/>
    </source>
</evidence>
<dbReference type="EMBL" id="CAVMBE010000001">
    <property type="protein sequence ID" value="CAK3741342.1"/>
    <property type="molecule type" value="Genomic_DNA"/>
</dbReference>
<feature type="domain" description="Thiamine pyrophosphate enzyme N-terminal TPP-binding" evidence="13">
    <location>
        <begin position="9"/>
        <end position="121"/>
    </location>
</feature>
<dbReference type="InterPro" id="IPR012001">
    <property type="entry name" value="Thiamin_PyroP_enz_TPP-bd_dom"/>
</dbReference>
<protein>
    <recommendedName>
        <fullName evidence="9">2-hydroxyacyl-CoA lyase</fullName>
        <ecNumber evidence="9">4.1.2.63</ecNumber>
    </recommendedName>
</protein>
<reference evidence="14" key="1">
    <citation type="submission" date="2023-11" db="EMBL/GenBank/DDBJ databases">
        <authorList>
            <person name="Alioto T."/>
            <person name="Alioto T."/>
            <person name="Gomez Garrido J."/>
        </authorList>
    </citation>
    <scope>NUCLEOTIDE SEQUENCE</scope>
</reference>
<evidence type="ECO:0000313" key="15">
    <source>
        <dbReference type="Proteomes" id="UP001296104"/>
    </source>
</evidence>
<dbReference type="GO" id="GO:0030976">
    <property type="term" value="F:thiamine pyrophosphate binding"/>
    <property type="evidence" value="ECO:0007669"/>
    <property type="project" value="InterPro"/>
</dbReference>